<dbReference type="PANTHER" id="PTHR47127">
    <property type="entry name" value="10A19I.15"/>
    <property type="match status" value="1"/>
</dbReference>
<dbReference type="Proteomes" id="UP001314170">
    <property type="component" value="Unassembled WGS sequence"/>
</dbReference>
<evidence type="ECO:0000313" key="1">
    <source>
        <dbReference type="EMBL" id="CAK7340653.1"/>
    </source>
</evidence>
<reference evidence="1 2" key="1">
    <citation type="submission" date="2024-01" db="EMBL/GenBank/DDBJ databases">
        <authorList>
            <person name="Waweru B."/>
        </authorList>
    </citation>
    <scope>NUCLEOTIDE SEQUENCE [LARGE SCALE GENOMIC DNA]</scope>
</reference>
<comment type="caution">
    <text evidence="1">The sequence shown here is derived from an EMBL/GenBank/DDBJ whole genome shotgun (WGS) entry which is preliminary data.</text>
</comment>
<gene>
    <name evidence="1" type="ORF">DCAF_LOCUS15739</name>
</gene>
<protein>
    <submittedName>
        <fullName evidence="1">Uncharacterized protein</fullName>
    </submittedName>
</protein>
<accession>A0AAV1RX90</accession>
<evidence type="ECO:0000313" key="2">
    <source>
        <dbReference type="Proteomes" id="UP001314170"/>
    </source>
</evidence>
<name>A0AAV1RX90_9ROSI</name>
<dbReference type="EMBL" id="CAWUPB010001160">
    <property type="protein sequence ID" value="CAK7340653.1"/>
    <property type="molecule type" value="Genomic_DNA"/>
</dbReference>
<proteinExistence type="predicted"/>
<sequence length="154" mass="17550">MRAHPNHEKYLNKKIEMYNEMALVVGQDMATGSFAKSFTDINLAESFEMESIAPDEVDIGKGKEASSTSMLSGKRSYRKRGCEADESITSRFSCENELYDVVMKITDFDDGILNNVFDYLVQNERLAKAFMARNEKHKKLWIEKFINEHGGSST</sequence>
<organism evidence="1 2">
    <name type="scientific">Dovyalis caffra</name>
    <dbReference type="NCBI Taxonomy" id="77055"/>
    <lineage>
        <taxon>Eukaryota</taxon>
        <taxon>Viridiplantae</taxon>
        <taxon>Streptophyta</taxon>
        <taxon>Embryophyta</taxon>
        <taxon>Tracheophyta</taxon>
        <taxon>Spermatophyta</taxon>
        <taxon>Magnoliopsida</taxon>
        <taxon>eudicotyledons</taxon>
        <taxon>Gunneridae</taxon>
        <taxon>Pentapetalae</taxon>
        <taxon>rosids</taxon>
        <taxon>fabids</taxon>
        <taxon>Malpighiales</taxon>
        <taxon>Salicaceae</taxon>
        <taxon>Flacourtieae</taxon>
        <taxon>Dovyalis</taxon>
    </lineage>
</organism>
<keyword evidence="2" id="KW-1185">Reference proteome</keyword>
<dbReference type="AlphaFoldDB" id="A0AAV1RX90"/>